<evidence type="ECO:0000313" key="1">
    <source>
        <dbReference type="EMBL" id="VAX16419.1"/>
    </source>
</evidence>
<reference evidence="1" key="1">
    <citation type="submission" date="2018-06" db="EMBL/GenBank/DDBJ databases">
        <authorList>
            <person name="Zhirakovskaya E."/>
        </authorList>
    </citation>
    <scope>NUCLEOTIDE SEQUENCE</scope>
</reference>
<protein>
    <submittedName>
        <fullName evidence="1">Pyruvate:ferredoxin oxidoreductase, alpha subunit / Pyruvate:ferredoxin oxidoreductase, beta subunit</fullName>
        <ecNumber evidence="1">1.2.7.1</ecNumber>
    </submittedName>
</protein>
<accession>A0A3B1BE71</accession>
<name>A0A3B1BE71_9ZZZZ</name>
<keyword evidence="1" id="KW-0670">Pyruvate</keyword>
<dbReference type="EMBL" id="UOGB01000055">
    <property type="protein sequence ID" value="VAX16419.1"/>
    <property type="molecule type" value="Genomic_DNA"/>
</dbReference>
<keyword evidence="1" id="KW-0560">Oxidoreductase</keyword>
<dbReference type="AlphaFoldDB" id="A0A3B1BE71"/>
<proteinExistence type="predicted"/>
<dbReference type="GO" id="GO:0019164">
    <property type="term" value="F:pyruvate synthase activity"/>
    <property type="evidence" value="ECO:0007669"/>
    <property type="project" value="UniProtKB-EC"/>
</dbReference>
<gene>
    <name evidence="1" type="ORF">MNBD_NITROSPINAE03-1680</name>
</gene>
<feature type="non-terminal residue" evidence="1">
    <location>
        <position position="1"/>
    </location>
</feature>
<organism evidence="1">
    <name type="scientific">hydrothermal vent metagenome</name>
    <dbReference type="NCBI Taxonomy" id="652676"/>
    <lineage>
        <taxon>unclassified sequences</taxon>
        <taxon>metagenomes</taxon>
        <taxon>ecological metagenomes</taxon>
    </lineage>
</organism>
<sequence>LNYDPEEKGKKIPVTKWLEYTGKTKHLLKEQNKDIVDKFQKEVDRRFARIKAMSEHPDL</sequence>
<dbReference type="EC" id="1.2.7.1" evidence="1"/>